<protein>
    <submittedName>
        <fullName evidence="1">YaaC-like Protein</fullName>
    </submittedName>
</protein>
<proteinExistence type="predicted"/>
<dbReference type="EMBL" id="JJRY01000010">
    <property type="protein sequence ID" value="KEF38007.1"/>
    <property type="molecule type" value="Genomic_DNA"/>
</dbReference>
<name>A0A072NL68_SCHAZ</name>
<organism evidence="1 2">
    <name type="scientific">Schinkia azotoformans MEV2011</name>
    <dbReference type="NCBI Taxonomy" id="1348973"/>
    <lineage>
        <taxon>Bacteria</taxon>
        <taxon>Bacillati</taxon>
        <taxon>Bacillota</taxon>
        <taxon>Bacilli</taxon>
        <taxon>Bacillales</taxon>
        <taxon>Bacillaceae</taxon>
        <taxon>Calidifontibacillus/Schinkia group</taxon>
        <taxon>Schinkia</taxon>
    </lineage>
</organism>
<dbReference type="Proteomes" id="UP000027936">
    <property type="component" value="Unassembled WGS sequence"/>
</dbReference>
<evidence type="ECO:0000313" key="1">
    <source>
        <dbReference type="EMBL" id="KEF38007.1"/>
    </source>
</evidence>
<dbReference type="AlphaFoldDB" id="A0A072NL68"/>
<dbReference type="PATRIC" id="fig|1348973.3.peg.2672"/>
<comment type="caution">
    <text evidence="1">The sequence shown here is derived from an EMBL/GenBank/DDBJ whole genome shotgun (WGS) entry which is preliminary data.</text>
</comment>
<gene>
    <name evidence="1" type="ORF">M670_02766</name>
</gene>
<dbReference type="OrthoDB" id="2380109at2"/>
<accession>A0A072NL68</accession>
<sequence length="328" mass="38531">MGSWDSVWKSFTIYHSSINVQRYLLHSYQHNGVDDSEKKSFENCYPFIYYLDHGKSYYELSKQAPLSIKPILLFYGMVQLLKACLLTVDPEYPESSTVLAHGVTTRKRKKRNYDFLKDEVKAQKNGLFSHVAVKMFHVKHHLDSEKYTMDFLLGRIPELDHLFQVSLEKQQNYKIAGLDDQTFIIPACILDDLHMTVDRFDHFLKEILSFDYQIINKAGAGCKQPNYIELRANGPINPNDCSPLQFDCFENTLHIPTDKEQFLFFPEILTHYLLLYNLSMISRYETEWWSELLHGFDSLDYPFIEQFLSVTAVKVPYLINQYLQKTKI</sequence>
<dbReference type="RefSeq" id="WP_035196147.1">
    <property type="nucleotide sequence ID" value="NZ_JJRY01000010.1"/>
</dbReference>
<evidence type="ECO:0000313" key="2">
    <source>
        <dbReference type="Proteomes" id="UP000027936"/>
    </source>
</evidence>
<dbReference type="InterPro" id="IPR026988">
    <property type="entry name" value="YaaC-like"/>
</dbReference>
<reference evidence="1 2" key="1">
    <citation type="submission" date="2014-04" db="EMBL/GenBank/DDBJ databases">
        <title>Draft genome sequence of Bacillus azotoformans MEV2011, a (co-) denitrifying strain unable to grow in the presence of oxygen.</title>
        <authorList>
            <person name="Nielsen M."/>
            <person name="Schreiber L."/>
            <person name="Finster K."/>
            <person name="Schramm A."/>
        </authorList>
    </citation>
    <scope>NUCLEOTIDE SEQUENCE [LARGE SCALE GENOMIC DNA]</scope>
    <source>
        <strain evidence="1 2">MEV2011</strain>
    </source>
</reference>
<dbReference type="Pfam" id="PF14175">
    <property type="entry name" value="YaaC"/>
    <property type="match status" value="1"/>
</dbReference>